<dbReference type="InParanoid" id="A0A1D6FE16"/>
<dbReference type="AlphaFoldDB" id="A0A1D6FE16"/>
<name>A0A1D6FE16_MAIZE</name>
<protein>
    <submittedName>
        <fullName evidence="1">Thioredoxin superfamily protein</fullName>
    </submittedName>
</protein>
<accession>A0A1D6FE16</accession>
<sequence>MPELRSSTRQACLRSKKLEDLHHISHEGFVFFIILFSSARSTSTTATEASAPAAGGGAAGQSHPFSWLDAAISEPYYFLHHLAFFSYFAARSTALSADDRGELHDRLLRREIQAVLVFLVLFVVKV</sequence>
<organism evidence="1">
    <name type="scientific">Zea mays</name>
    <name type="common">Maize</name>
    <dbReference type="NCBI Taxonomy" id="4577"/>
    <lineage>
        <taxon>Eukaryota</taxon>
        <taxon>Viridiplantae</taxon>
        <taxon>Streptophyta</taxon>
        <taxon>Embryophyta</taxon>
        <taxon>Tracheophyta</taxon>
        <taxon>Spermatophyta</taxon>
        <taxon>Magnoliopsida</taxon>
        <taxon>Liliopsida</taxon>
        <taxon>Poales</taxon>
        <taxon>Poaceae</taxon>
        <taxon>PACMAD clade</taxon>
        <taxon>Panicoideae</taxon>
        <taxon>Andropogonodae</taxon>
        <taxon>Andropogoneae</taxon>
        <taxon>Tripsacinae</taxon>
        <taxon>Zea</taxon>
    </lineage>
</organism>
<proteinExistence type="predicted"/>
<reference evidence="1" key="1">
    <citation type="submission" date="2015-12" db="EMBL/GenBank/DDBJ databases">
        <title>Update maize B73 reference genome by single molecule sequencing technologies.</title>
        <authorList>
            <consortium name="Maize Genome Sequencing Project"/>
            <person name="Ware D."/>
        </authorList>
    </citation>
    <scope>NUCLEOTIDE SEQUENCE</scope>
    <source>
        <tissue evidence="1">Seedling</tissue>
    </source>
</reference>
<gene>
    <name evidence="1" type="ORF">ZEAMMB73_Zm00001d008589</name>
</gene>
<evidence type="ECO:0000313" key="1">
    <source>
        <dbReference type="EMBL" id="AQK90214.1"/>
    </source>
</evidence>
<dbReference type="EMBL" id="CM000784">
    <property type="protein sequence ID" value="AQK90214.1"/>
    <property type="molecule type" value="Genomic_DNA"/>
</dbReference>